<proteinExistence type="predicted"/>
<reference evidence="1" key="1">
    <citation type="submission" date="2014-09" db="EMBL/GenBank/DDBJ databases">
        <authorList>
            <person name="Magalhaes I.L.F."/>
            <person name="Oliveira U."/>
            <person name="Santos F.R."/>
            <person name="Vidigal T.H.D.A."/>
            <person name="Brescovit A.D."/>
            <person name="Santos A.J."/>
        </authorList>
    </citation>
    <scope>NUCLEOTIDE SEQUENCE</scope>
    <source>
        <tissue evidence="1">Shoot tissue taken approximately 20 cm above the soil surface</tissue>
    </source>
</reference>
<accession>A0A0A9DIJ3</accession>
<sequence length="43" mass="4976">MPWVNAIMLEVKLFILRLSSIERLIGVFKLIMSNRVSLSWAEA</sequence>
<dbReference type="AlphaFoldDB" id="A0A0A9DIJ3"/>
<reference evidence="1" key="2">
    <citation type="journal article" date="2015" name="Data Brief">
        <title>Shoot transcriptome of the giant reed, Arundo donax.</title>
        <authorList>
            <person name="Barrero R.A."/>
            <person name="Guerrero F.D."/>
            <person name="Moolhuijzen P."/>
            <person name="Goolsby J.A."/>
            <person name="Tidwell J."/>
            <person name="Bellgard S.E."/>
            <person name="Bellgard M.I."/>
        </authorList>
    </citation>
    <scope>NUCLEOTIDE SEQUENCE</scope>
    <source>
        <tissue evidence="1">Shoot tissue taken approximately 20 cm above the soil surface</tissue>
    </source>
</reference>
<protein>
    <submittedName>
        <fullName evidence="1">Zpu1</fullName>
    </submittedName>
</protein>
<dbReference type="EMBL" id="GBRH01209471">
    <property type="protein sequence ID" value="JAD88424.1"/>
    <property type="molecule type" value="Transcribed_RNA"/>
</dbReference>
<evidence type="ECO:0000313" key="1">
    <source>
        <dbReference type="EMBL" id="JAD88424.1"/>
    </source>
</evidence>
<organism evidence="1">
    <name type="scientific">Arundo donax</name>
    <name type="common">Giant reed</name>
    <name type="synonym">Donax arundinaceus</name>
    <dbReference type="NCBI Taxonomy" id="35708"/>
    <lineage>
        <taxon>Eukaryota</taxon>
        <taxon>Viridiplantae</taxon>
        <taxon>Streptophyta</taxon>
        <taxon>Embryophyta</taxon>
        <taxon>Tracheophyta</taxon>
        <taxon>Spermatophyta</taxon>
        <taxon>Magnoliopsida</taxon>
        <taxon>Liliopsida</taxon>
        <taxon>Poales</taxon>
        <taxon>Poaceae</taxon>
        <taxon>PACMAD clade</taxon>
        <taxon>Arundinoideae</taxon>
        <taxon>Arundineae</taxon>
        <taxon>Arundo</taxon>
    </lineage>
</organism>
<name>A0A0A9DIJ3_ARUDO</name>